<proteinExistence type="predicted"/>
<feature type="region of interest" description="Disordered" evidence="1">
    <location>
        <begin position="38"/>
        <end position="130"/>
    </location>
</feature>
<feature type="compositionally biased region" description="Basic and acidic residues" evidence="1">
    <location>
        <begin position="77"/>
        <end position="90"/>
    </location>
</feature>
<gene>
    <name evidence="2" type="primary">g2959</name>
    <name evidence="2" type="ORF">VP750_LOCUS2532</name>
</gene>
<keyword evidence="3" id="KW-1185">Reference proteome</keyword>
<comment type="caution">
    <text evidence="2">The sequence shown here is derived from an EMBL/GenBank/DDBJ whole genome shotgun (WGS) entry which is preliminary data.</text>
</comment>
<dbReference type="Proteomes" id="UP001497392">
    <property type="component" value="Unassembled WGS sequence"/>
</dbReference>
<dbReference type="EMBL" id="CAXHTA020000004">
    <property type="protein sequence ID" value="CAL5220873.1"/>
    <property type="molecule type" value="Genomic_DNA"/>
</dbReference>
<evidence type="ECO:0000256" key="1">
    <source>
        <dbReference type="SAM" id="MobiDB-lite"/>
    </source>
</evidence>
<protein>
    <submittedName>
        <fullName evidence="2">G2959 protein</fullName>
    </submittedName>
</protein>
<organism evidence="2 3">
    <name type="scientific">Coccomyxa viridis</name>
    <dbReference type="NCBI Taxonomy" id="1274662"/>
    <lineage>
        <taxon>Eukaryota</taxon>
        <taxon>Viridiplantae</taxon>
        <taxon>Chlorophyta</taxon>
        <taxon>core chlorophytes</taxon>
        <taxon>Trebouxiophyceae</taxon>
        <taxon>Trebouxiophyceae incertae sedis</taxon>
        <taxon>Coccomyxaceae</taxon>
        <taxon>Coccomyxa</taxon>
    </lineage>
</organism>
<name>A0ABP1FRV0_9CHLO</name>
<accession>A0ABP1FRV0</accession>
<evidence type="ECO:0000313" key="3">
    <source>
        <dbReference type="Proteomes" id="UP001497392"/>
    </source>
</evidence>
<sequence>MASYLRSQRGTYTHGYGPRLWAGTLTPRSAAQSLFQARCTAKTGRDAGQGRGSGQVSQQQATNDIAGKKKGGADAAEASRAEKSPNKVDAVELSPSRMELRRLGVPGYGDPEPSSMTVLNGWVGRDGRPE</sequence>
<feature type="region of interest" description="Disordered" evidence="1">
    <location>
        <begin position="1"/>
        <end position="23"/>
    </location>
</feature>
<reference evidence="2 3" key="1">
    <citation type="submission" date="2024-06" db="EMBL/GenBank/DDBJ databases">
        <authorList>
            <person name="Kraege A."/>
            <person name="Thomma B."/>
        </authorList>
    </citation>
    <scope>NUCLEOTIDE SEQUENCE [LARGE SCALE GENOMIC DNA]</scope>
</reference>
<feature type="compositionally biased region" description="Polar residues" evidence="1">
    <location>
        <begin position="1"/>
        <end position="11"/>
    </location>
</feature>
<evidence type="ECO:0000313" key="2">
    <source>
        <dbReference type="EMBL" id="CAL5220873.1"/>
    </source>
</evidence>